<gene>
    <name evidence="1" type="ORF">IAB03_01505</name>
</gene>
<protein>
    <submittedName>
        <fullName evidence="1">Uncharacterized protein</fullName>
    </submittedName>
</protein>
<dbReference type="Proteomes" id="UP000824112">
    <property type="component" value="Unassembled WGS sequence"/>
</dbReference>
<evidence type="ECO:0000313" key="2">
    <source>
        <dbReference type="Proteomes" id="UP000824112"/>
    </source>
</evidence>
<name>A0A9D1M6B5_9BACT</name>
<dbReference type="EMBL" id="DVNA01000036">
    <property type="protein sequence ID" value="HIU54465.1"/>
    <property type="molecule type" value="Genomic_DNA"/>
</dbReference>
<evidence type="ECO:0000313" key="1">
    <source>
        <dbReference type="EMBL" id="HIU54465.1"/>
    </source>
</evidence>
<reference evidence="1" key="2">
    <citation type="journal article" date="2021" name="PeerJ">
        <title>Extensive microbial diversity within the chicken gut microbiome revealed by metagenomics and culture.</title>
        <authorList>
            <person name="Gilroy R."/>
            <person name="Ravi A."/>
            <person name="Getino M."/>
            <person name="Pursley I."/>
            <person name="Horton D.L."/>
            <person name="Alikhan N.F."/>
            <person name="Baker D."/>
            <person name="Gharbi K."/>
            <person name="Hall N."/>
            <person name="Watson M."/>
            <person name="Adriaenssens E.M."/>
            <person name="Foster-Nyarko E."/>
            <person name="Jarju S."/>
            <person name="Secka A."/>
            <person name="Antonio M."/>
            <person name="Oren A."/>
            <person name="Chaudhuri R.R."/>
            <person name="La Ragione R."/>
            <person name="Hildebrand F."/>
            <person name="Pallen M.J."/>
        </authorList>
    </citation>
    <scope>NUCLEOTIDE SEQUENCE</scope>
    <source>
        <strain evidence="1">CHK158-818</strain>
    </source>
</reference>
<comment type="caution">
    <text evidence="1">The sequence shown here is derived from an EMBL/GenBank/DDBJ whole genome shotgun (WGS) entry which is preliminary data.</text>
</comment>
<organism evidence="1 2">
    <name type="scientific">Candidatus Gallibacteroides avistercoris</name>
    <dbReference type="NCBI Taxonomy" id="2840833"/>
    <lineage>
        <taxon>Bacteria</taxon>
        <taxon>Pseudomonadati</taxon>
        <taxon>Bacteroidota</taxon>
        <taxon>Bacteroidia</taxon>
        <taxon>Bacteroidales</taxon>
        <taxon>Bacteroidaceae</taxon>
        <taxon>Bacteroidaceae incertae sedis</taxon>
        <taxon>Candidatus Gallibacteroides</taxon>
    </lineage>
</organism>
<reference evidence="1" key="1">
    <citation type="submission" date="2020-10" db="EMBL/GenBank/DDBJ databases">
        <authorList>
            <person name="Gilroy R."/>
        </authorList>
    </citation>
    <scope>NUCLEOTIDE SEQUENCE</scope>
    <source>
        <strain evidence="1">CHK158-818</strain>
    </source>
</reference>
<sequence>MKKTGRHITVLAVLLLGTIPVLKAQNLLWKVDMTGFFDNREYKSPYQTSQTFFGTRLSPEIGLGIDKDRHRIMVGGSWIQSFGSPLKDSEFKPTVYYQYSGRNGFSMNVGSFARTHLIESLPAILLYDSLTYFRPNIEGVLFQYQRDRGYGEVFIDWRRKQTEQEREAFLISASGRWMPGIFFAGGHAVMNHLARPKNSPDDISVVDDILFNPYVGIDLRNRLPLDDFSLQVGYVISLERIRSIGTWHRPQGMLAQLSAEWRFIGLNNILYIGDNQQPFYPQFGSLLNQGDPFYQSTRYNRTDLYAYLFRNRWVNCFFSLNFHYSKESFDTQQQFILRFDIDNYYKKPSRRPLKRSLLKDLF</sequence>
<dbReference type="AlphaFoldDB" id="A0A9D1M6B5"/>
<accession>A0A9D1M6B5</accession>
<proteinExistence type="predicted"/>